<dbReference type="NCBIfam" id="TIGR00229">
    <property type="entry name" value="sensory_box"/>
    <property type="match status" value="3"/>
</dbReference>
<evidence type="ECO:0000259" key="2">
    <source>
        <dbReference type="PROSITE" id="PS50113"/>
    </source>
</evidence>
<dbReference type="RefSeq" id="WP_052288338.1">
    <property type="nucleotide sequence ID" value="NZ_QVFV01000004.1"/>
</dbReference>
<dbReference type="CDD" id="cd01949">
    <property type="entry name" value="GGDEF"/>
    <property type="match status" value="1"/>
</dbReference>
<dbReference type="InterPro" id="IPR043128">
    <property type="entry name" value="Rev_trsase/Diguanyl_cyclase"/>
</dbReference>
<sequence length="953" mass="107156">MSERLTYEELEQRVRALEASQTLRSQSLMGELLESIQAGVVVHDGNGTVINSNTIAQSMLGLTSEQMLGKELTDPAWTFLREDGSPLPVEEYPAARVLATQKTVHNLVVGIQHGPTAEPIWVLNSAHPEFDETGHLCQIVTTFMDISPLKKGEEQYRNLFENMMHEVHLWQLVRDEQGAIQTWRLLEANPAALNAWGKKRSEVVGKTTNEIFAYDATAQFMPIVQKIFAEGKPYTWEAYFPPTDQFFHMTSVPFGEYFMSTGVDITQRKQIQLALEQELLLSKTLFNVSIDGIVLLNHQGNVLQASHSFAQMLGYSLAETGTLNVVDWDAQFSRAELQAILEDEVLLPPRFETQHRRQDGSVCDVEISYSREVLNGEAVHFCICRDVSDRKQAEAERNRLLAVLEASLNEIYLFWSDTLKFEYANQGALENLGYSLEQLQQKTPLDIMPELSAPELAQQLTPLRQDQVSKLHFETVHQRADGSCYPVDVYLQTTHYGGQPAFLAIALDISDRKRAEAQLIHQALHDSLTDLPNRTLLNDRLELALKRAQQSATYQFAVLFLDLDQFKVVNDSLGHQVGDELLIHVAQKLQTIIRPADIAARPGGDEFVILLEHLSDLQAATQIAERILADFEHPIAMSDHSIFITTSIGLVWGDRHYNEASSLLRDADIALYRAKAAGRGGYAIFDGDMHVQAMKRMQLEHDLRVAVAQQVFALHYQPIVDLKTQQITGFEALIRWDHPTRGFISPDEFIPVAEETGMIAPISRWVLQTACEQAAQWRSQWPHRHHLRMSINLSGYDLRQATLVETVQHVLTQTQLPAHILTLEITESMLIEDIETAIERLLQLQELGVRISIDDFGTGYSSLSYLYNLPANYLKIDKSFVSQMQLGNTNYKIVEAVVTLSDQLGLAAIAEGIETPQQLNWLEALGCELGQGYLLSRPLSTEAATALLSAQST</sequence>
<dbReference type="SUPFAM" id="SSF55073">
    <property type="entry name" value="Nucleotide cyclase"/>
    <property type="match status" value="1"/>
</dbReference>
<dbReference type="AlphaFoldDB" id="A0A4Q7E501"/>
<dbReference type="PANTHER" id="PTHR44757">
    <property type="entry name" value="DIGUANYLATE CYCLASE DGCP"/>
    <property type="match status" value="1"/>
</dbReference>
<dbReference type="Pfam" id="PF00563">
    <property type="entry name" value="EAL"/>
    <property type="match status" value="1"/>
</dbReference>
<gene>
    <name evidence="5" type="ORF">DYY88_15955</name>
</gene>
<dbReference type="Proteomes" id="UP000292459">
    <property type="component" value="Unassembled WGS sequence"/>
</dbReference>
<feature type="domain" description="PAC" evidence="2">
    <location>
        <begin position="105"/>
        <end position="158"/>
    </location>
</feature>
<dbReference type="PROSITE" id="PS50887">
    <property type="entry name" value="GGDEF"/>
    <property type="match status" value="1"/>
</dbReference>
<dbReference type="SMART" id="SM00086">
    <property type="entry name" value="PAC"/>
    <property type="match status" value="3"/>
</dbReference>
<dbReference type="Pfam" id="PF13426">
    <property type="entry name" value="PAS_9"/>
    <property type="match status" value="3"/>
</dbReference>
<dbReference type="InterPro" id="IPR035919">
    <property type="entry name" value="EAL_sf"/>
</dbReference>
<feature type="domain" description="EAL" evidence="3">
    <location>
        <begin position="696"/>
        <end position="952"/>
    </location>
</feature>
<evidence type="ECO:0000313" key="5">
    <source>
        <dbReference type="EMBL" id="RZM77144.1"/>
    </source>
</evidence>
<dbReference type="InterPro" id="IPR000014">
    <property type="entry name" value="PAS"/>
</dbReference>
<dbReference type="EMBL" id="QVFV01000004">
    <property type="protein sequence ID" value="RZM77144.1"/>
    <property type="molecule type" value="Genomic_DNA"/>
</dbReference>
<dbReference type="InterPro" id="IPR001610">
    <property type="entry name" value="PAC"/>
</dbReference>
<dbReference type="Gene3D" id="3.30.450.20">
    <property type="entry name" value="PAS domain"/>
    <property type="match status" value="4"/>
</dbReference>
<dbReference type="OrthoDB" id="9805474at2"/>
<dbReference type="InterPro" id="IPR000160">
    <property type="entry name" value="GGDEF_dom"/>
</dbReference>
<dbReference type="Gene3D" id="3.30.70.270">
    <property type="match status" value="1"/>
</dbReference>
<comment type="caution">
    <text evidence="5">The sequence shown here is derived from an EMBL/GenBank/DDBJ whole genome shotgun (WGS) entry which is preliminary data.</text>
</comment>
<dbReference type="PROSITE" id="PS50112">
    <property type="entry name" value="PAS"/>
    <property type="match status" value="1"/>
</dbReference>
<protein>
    <submittedName>
        <fullName evidence="5">EAL domain-containing protein</fullName>
    </submittedName>
</protein>
<dbReference type="InterPro" id="IPR052155">
    <property type="entry name" value="Biofilm_reg_signaling"/>
</dbReference>
<dbReference type="Gene3D" id="3.20.20.450">
    <property type="entry name" value="EAL domain"/>
    <property type="match status" value="1"/>
</dbReference>
<reference evidence="5 6" key="1">
    <citation type="submission" date="2018-11" db="EMBL/GenBank/DDBJ databases">
        <title>Whole genome sequencing of an environmental sample.</title>
        <authorList>
            <person name="Sarangi A.N."/>
            <person name="Singh D."/>
            <person name="Tripathy S."/>
        </authorList>
    </citation>
    <scope>NUCLEOTIDE SEQUENCE [LARGE SCALE GENOMIC DNA]</scope>
    <source>
        <strain evidence="5 6">Lakshadweep</strain>
    </source>
</reference>
<dbReference type="FunFam" id="3.20.20.450:FF:000001">
    <property type="entry name" value="Cyclic di-GMP phosphodiesterase yahA"/>
    <property type="match status" value="1"/>
</dbReference>
<evidence type="ECO:0000259" key="3">
    <source>
        <dbReference type="PROSITE" id="PS50883"/>
    </source>
</evidence>
<dbReference type="InterPro" id="IPR035965">
    <property type="entry name" value="PAS-like_dom_sf"/>
</dbReference>
<dbReference type="NCBIfam" id="TIGR00254">
    <property type="entry name" value="GGDEF"/>
    <property type="match status" value="1"/>
</dbReference>
<evidence type="ECO:0000259" key="1">
    <source>
        <dbReference type="PROSITE" id="PS50112"/>
    </source>
</evidence>
<dbReference type="SUPFAM" id="SSF55785">
    <property type="entry name" value="PYP-like sensor domain (PAS domain)"/>
    <property type="match status" value="4"/>
</dbReference>
<dbReference type="FunFam" id="3.30.70.270:FF:000001">
    <property type="entry name" value="Diguanylate cyclase domain protein"/>
    <property type="match status" value="1"/>
</dbReference>
<dbReference type="InterPro" id="IPR000700">
    <property type="entry name" value="PAS-assoc_C"/>
</dbReference>
<evidence type="ECO:0000259" key="4">
    <source>
        <dbReference type="PROSITE" id="PS50887"/>
    </source>
</evidence>
<evidence type="ECO:0000313" key="6">
    <source>
        <dbReference type="Proteomes" id="UP000292459"/>
    </source>
</evidence>
<dbReference type="CDD" id="cd00130">
    <property type="entry name" value="PAS"/>
    <property type="match status" value="4"/>
</dbReference>
<feature type="domain" description="GGDEF" evidence="4">
    <location>
        <begin position="554"/>
        <end position="687"/>
    </location>
</feature>
<dbReference type="Pfam" id="PF00990">
    <property type="entry name" value="GGDEF"/>
    <property type="match status" value="1"/>
</dbReference>
<dbReference type="InterPro" id="IPR001633">
    <property type="entry name" value="EAL_dom"/>
</dbReference>
<dbReference type="InterPro" id="IPR013656">
    <property type="entry name" value="PAS_4"/>
</dbReference>
<dbReference type="PROSITE" id="PS50113">
    <property type="entry name" value="PAC"/>
    <property type="match status" value="1"/>
</dbReference>
<feature type="domain" description="PAS" evidence="1">
    <location>
        <begin position="25"/>
        <end position="83"/>
    </location>
</feature>
<dbReference type="InterPro" id="IPR029787">
    <property type="entry name" value="Nucleotide_cyclase"/>
</dbReference>
<dbReference type="PANTHER" id="PTHR44757:SF2">
    <property type="entry name" value="BIOFILM ARCHITECTURE MAINTENANCE PROTEIN MBAA"/>
    <property type="match status" value="1"/>
</dbReference>
<accession>A0A4Q7E501</accession>
<dbReference type="PROSITE" id="PS50883">
    <property type="entry name" value="EAL"/>
    <property type="match status" value="1"/>
</dbReference>
<dbReference type="SMART" id="SM00267">
    <property type="entry name" value="GGDEF"/>
    <property type="match status" value="1"/>
</dbReference>
<dbReference type="SUPFAM" id="SSF141868">
    <property type="entry name" value="EAL domain-like"/>
    <property type="match status" value="1"/>
</dbReference>
<dbReference type="SMART" id="SM00052">
    <property type="entry name" value="EAL"/>
    <property type="match status" value="1"/>
</dbReference>
<dbReference type="CDD" id="cd01948">
    <property type="entry name" value="EAL"/>
    <property type="match status" value="1"/>
</dbReference>
<organism evidence="5 6">
    <name type="scientific">Leptolyngbya iicbica LK</name>
    <dbReference type="NCBI Taxonomy" id="2294035"/>
    <lineage>
        <taxon>Bacteria</taxon>
        <taxon>Bacillati</taxon>
        <taxon>Cyanobacteriota</taxon>
        <taxon>Cyanophyceae</taxon>
        <taxon>Leptolyngbyales</taxon>
        <taxon>Leptolyngbyaceae</taxon>
        <taxon>Leptolyngbya group</taxon>
        <taxon>Leptolyngbya</taxon>
        <taxon>Leptolyngbya iicbica</taxon>
    </lineage>
</organism>
<dbReference type="SMART" id="SM00091">
    <property type="entry name" value="PAS"/>
    <property type="match status" value="4"/>
</dbReference>
<proteinExistence type="predicted"/>
<dbReference type="Pfam" id="PF08448">
    <property type="entry name" value="PAS_4"/>
    <property type="match status" value="1"/>
</dbReference>
<name>A0A4Q7E501_9CYAN</name>
<keyword evidence="6" id="KW-1185">Reference proteome</keyword>